<name>F4PJ66_CACFS</name>
<dbReference type="InterPro" id="IPR001660">
    <property type="entry name" value="SAM"/>
</dbReference>
<dbReference type="Proteomes" id="UP000007797">
    <property type="component" value="Unassembled WGS sequence"/>
</dbReference>
<keyword evidence="1" id="KW-1133">Transmembrane helix</keyword>
<dbReference type="RefSeq" id="XP_004362203.1">
    <property type="nucleotide sequence ID" value="XM_004362146.1"/>
</dbReference>
<dbReference type="InterPro" id="IPR013761">
    <property type="entry name" value="SAM/pointed_sf"/>
</dbReference>
<proteinExistence type="predicted"/>
<evidence type="ECO:0000256" key="1">
    <source>
        <dbReference type="SAM" id="Phobius"/>
    </source>
</evidence>
<dbReference type="Gene3D" id="1.10.150.50">
    <property type="entry name" value="Transcription Factor, Ets-1"/>
    <property type="match status" value="1"/>
</dbReference>
<dbReference type="EMBL" id="GL883007">
    <property type="protein sequence ID" value="EGG24352.1"/>
    <property type="molecule type" value="Genomic_DNA"/>
</dbReference>
<keyword evidence="4" id="KW-1185">Reference proteome</keyword>
<dbReference type="OrthoDB" id="20154at2759"/>
<feature type="domain" description="SAM" evidence="2">
    <location>
        <begin position="19"/>
        <end position="84"/>
    </location>
</feature>
<sequence>MYNALTITEIASQSDFKRWSAKQVKEWATKEVQVREEYAQMLLDNDVDGESIAVFTEADFGKCGIVVAPAKKLYLAVQQLLIQQSLSHQISSAREKRAYDPPIKESLQKYKKSKAFNEMYPQDPLCSSSLRTRFKFVDGLIHIMDRKITSDLLEDIKKSLGKVKGFYVQGPQGVGKSHSLYQVIAKDGEILLTETFFFLDIALVAFEVAGDNFVQDWTSKLLLDVSPQGNLILLDQFLHDMAAHCRTNNLSIYMVFDQHHSLTDEQRLTFPLCIIEGSLVTSSLWSRLLVVISGSANNRYALKVATDGQWPIFPFNNGFTDDEYNKWAITKKIINDQDTFDKVKSVTSFIPVEVQQLLDLDTTKDFSQVDNSIFSYTQKKRNQITLQDIAFQNDYLGDQRMQERFIRSILFMELNLPIQMESIFINHQLMVLRDGYVCPLIPMVVPILKSAYSKTVPYDINLALIYQSVFRGTIDLTSDARGRIVEHYLIDKLSSVRKFSVLAKKINIVTKKRGKQFYDNFVLSDQKITVKDYHTKEFCGNNKHLLLIASLVIVGMSQRYFEKQLMMGNTLHPFLIFWIEIIKVTDGALINNDLIGAILIVSIKLDGFSFIYLIIYSR</sequence>
<dbReference type="GeneID" id="14876293"/>
<reference evidence="4" key="1">
    <citation type="journal article" date="2011" name="Genome Res.">
        <title>Phylogeny-wide analysis of social amoeba genomes highlights ancient origins for complex intercellular communication.</title>
        <authorList>
            <person name="Heidel A.J."/>
            <person name="Lawal H.M."/>
            <person name="Felder M."/>
            <person name="Schilde C."/>
            <person name="Helps N.R."/>
            <person name="Tunggal B."/>
            <person name="Rivero F."/>
            <person name="John U."/>
            <person name="Schleicher M."/>
            <person name="Eichinger L."/>
            <person name="Platzer M."/>
            <person name="Noegel A.A."/>
            <person name="Schaap P."/>
            <person name="Gloeckner G."/>
        </authorList>
    </citation>
    <scope>NUCLEOTIDE SEQUENCE [LARGE SCALE GENOMIC DNA]</scope>
    <source>
        <strain evidence="4">SH3</strain>
    </source>
</reference>
<protein>
    <recommendedName>
        <fullName evidence="2">SAM domain-containing protein</fullName>
    </recommendedName>
</protein>
<keyword evidence="1" id="KW-0472">Membrane</keyword>
<evidence type="ECO:0000313" key="3">
    <source>
        <dbReference type="EMBL" id="EGG24352.1"/>
    </source>
</evidence>
<keyword evidence="1" id="KW-0812">Transmembrane</keyword>
<feature type="transmembrane region" description="Helical" evidence="1">
    <location>
        <begin position="596"/>
        <end position="615"/>
    </location>
</feature>
<dbReference type="PROSITE" id="PS50105">
    <property type="entry name" value="SAM_DOMAIN"/>
    <property type="match status" value="1"/>
</dbReference>
<dbReference type="SUPFAM" id="SSF47769">
    <property type="entry name" value="SAM/Pointed domain"/>
    <property type="match status" value="1"/>
</dbReference>
<evidence type="ECO:0000313" key="4">
    <source>
        <dbReference type="Proteomes" id="UP000007797"/>
    </source>
</evidence>
<dbReference type="AlphaFoldDB" id="F4PJ66"/>
<accession>F4PJ66</accession>
<dbReference type="Pfam" id="PF07647">
    <property type="entry name" value="SAM_2"/>
    <property type="match status" value="1"/>
</dbReference>
<organism evidence="3 4">
    <name type="scientific">Cavenderia fasciculata</name>
    <name type="common">Slime mold</name>
    <name type="synonym">Dictyostelium fasciculatum</name>
    <dbReference type="NCBI Taxonomy" id="261658"/>
    <lineage>
        <taxon>Eukaryota</taxon>
        <taxon>Amoebozoa</taxon>
        <taxon>Evosea</taxon>
        <taxon>Eumycetozoa</taxon>
        <taxon>Dictyostelia</taxon>
        <taxon>Acytosteliales</taxon>
        <taxon>Cavenderiaceae</taxon>
        <taxon>Cavenderia</taxon>
    </lineage>
</organism>
<dbReference type="KEGG" id="dfa:DFA_06502"/>
<evidence type="ECO:0000259" key="2">
    <source>
        <dbReference type="PROSITE" id="PS50105"/>
    </source>
</evidence>
<gene>
    <name evidence="3" type="ORF">DFA_06502</name>
</gene>